<sequence>MRDSATLQICNAALLI</sequence>
<proteinExistence type="predicted"/>
<reference evidence="1" key="1">
    <citation type="submission" date="2014-11" db="EMBL/GenBank/DDBJ databases">
        <authorList>
            <person name="Amaro Gonzalez C."/>
        </authorList>
    </citation>
    <scope>NUCLEOTIDE SEQUENCE</scope>
</reference>
<organism evidence="1">
    <name type="scientific">Anguilla anguilla</name>
    <name type="common">European freshwater eel</name>
    <name type="synonym">Muraena anguilla</name>
    <dbReference type="NCBI Taxonomy" id="7936"/>
    <lineage>
        <taxon>Eukaryota</taxon>
        <taxon>Metazoa</taxon>
        <taxon>Chordata</taxon>
        <taxon>Craniata</taxon>
        <taxon>Vertebrata</taxon>
        <taxon>Euteleostomi</taxon>
        <taxon>Actinopterygii</taxon>
        <taxon>Neopterygii</taxon>
        <taxon>Teleostei</taxon>
        <taxon>Anguilliformes</taxon>
        <taxon>Anguillidae</taxon>
        <taxon>Anguilla</taxon>
    </lineage>
</organism>
<protein>
    <submittedName>
        <fullName evidence="1">Uncharacterized protein</fullName>
    </submittedName>
</protein>
<reference evidence="1" key="2">
    <citation type="journal article" date="2015" name="Fish Shellfish Immunol.">
        <title>Early steps in the European eel (Anguilla anguilla)-Vibrio vulnificus interaction in the gills: Role of the RtxA13 toxin.</title>
        <authorList>
            <person name="Callol A."/>
            <person name="Pajuelo D."/>
            <person name="Ebbesson L."/>
            <person name="Teles M."/>
            <person name="MacKenzie S."/>
            <person name="Amaro C."/>
        </authorList>
    </citation>
    <scope>NUCLEOTIDE SEQUENCE</scope>
</reference>
<evidence type="ECO:0000313" key="1">
    <source>
        <dbReference type="EMBL" id="JAH55657.1"/>
    </source>
</evidence>
<accession>A0A0E9TQB6</accession>
<name>A0A0E9TQB6_ANGAN</name>
<dbReference type="AlphaFoldDB" id="A0A0E9TQB6"/>
<dbReference type="EMBL" id="GBXM01052920">
    <property type="protein sequence ID" value="JAH55657.1"/>
    <property type="molecule type" value="Transcribed_RNA"/>
</dbReference>